<dbReference type="Pfam" id="PF10423">
    <property type="entry name" value="AMNp_N"/>
    <property type="match status" value="1"/>
</dbReference>
<dbReference type="GO" id="GO:0044209">
    <property type="term" value="P:AMP salvage"/>
    <property type="evidence" value="ECO:0007669"/>
    <property type="project" value="InterPro"/>
</dbReference>
<accession>A0A317F5D9</accession>
<organism evidence="4 5">
    <name type="scientific">Falsiroseomonas bella</name>
    <dbReference type="NCBI Taxonomy" id="2184016"/>
    <lineage>
        <taxon>Bacteria</taxon>
        <taxon>Pseudomonadati</taxon>
        <taxon>Pseudomonadota</taxon>
        <taxon>Alphaproteobacteria</taxon>
        <taxon>Acetobacterales</taxon>
        <taxon>Roseomonadaceae</taxon>
        <taxon>Falsiroseomonas</taxon>
    </lineage>
</organism>
<dbReference type="PANTHER" id="PTHR43691:SF6">
    <property type="entry name" value="AMP NUCLEOSIDASE"/>
    <property type="match status" value="1"/>
</dbReference>
<reference evidence="5" key="1">
    <citation type="submission" date="2018-05" db="EMBL/GenBank/DDBJ databases">
        <authorList>
            <person name="Du Z."/>
            <person name="Wang X."/>
        </authorList>
    </citation>
    <scope>NUCLEOTIDE SEQUENCE [LARGE SCALE GENOMIC DNA]</scope>
    <source>
        <strain evidence="5">CQN31</strain>
    </source>
</reference>
<dbReference type="GO" id="GO:0008714">
    <property type="term" value="F:AMP nucleosidase activity"/>
    <property type="evidence" value="ECO:0007669"/>
    <property type="project" value="UniProtKB-UniRule"/>
</dbReference>
<dbReference type="OrthoDB" id="7945729at2"/>
<dbReference type="Pfam" id="PF01048">
    <property type="entry name" value="PNP_UDP_1"/>
    <property type="match status" value="1"/>
</dbReference>
<evidence type="ECO:0000256" key="1">
    <source>
        <dbReference type="HAMAP-Rule" id="MF_01932"/>
    </source>
</evidence>
<comment type="caution">
    <text evidence="4">The sequence shown here is derived from an EMBL/GenBank/DDBJ whole genome shotgun (WGS) entry which is preliminary data.</text>
</comment>
<dbReference type="EMBL" id="QGNA01000009">
    <property type="protein sequence ID" value="PWS34075.1"/>
    <property type="molecule type" value="Genomic_DNA"/>
</dbReference>
<dbReference type="AlphaFoldDB" id="A0A317F5D9"/>
<evidence type="ECO:0000313" key="4">
    <source>
        <dbReference type="EMBL" id="PWS34075.1"/>
    </source>
</evidence>
<protein>
    <recommendedName>
        <fullName evidence="1">AMP nucleosidase</fullName>
        <ecNumber evidence="1">3.2.2.4</ecNumber>
    </recommendedName>
</protein>
<dbReference type="NCBIfam" id="NF006142">
    <property type="entry name" value="PRK08292.1"/>
    <property type="match status" value="1"/>
</dbReference>
<dbReference type="GO" id="GO:0005829">
    <property type="term" value="C:cytosol"/>
    <property type="evidence" value="ECO:0007669"/>
    <property type="project" value="TreeGrafter"/>
</dbReference>
<proteinExistence type="inferred from homology"/>
<dbReference type="Proteomes" id="UP000245765">
    <property type="component" value="Unassembled WGS sequence"/>
</dbReference>
<dbReference type="Gene3D" id="3.40.50.1580">
    <property type="entry name" value="Nucleoside phosphorylase domain"/>
    <property type="match status" value="1"/>
</dbReference>
<comment type="catalytic activity">
    <reaction evidence="1">
        <text>AMP + H2O = D-ribose 5-phosphate + adenine</text>
        <dbReference type="Rhea" id="RHEA:20129"/>
        <dbReference type="ChEBI" id="CHEBI:15377"/>
        <dbReference type="ChEBI" id="CHEBI:16708"/>
        <dbReference type="ChEBI" id="CHEBI:78346"/>
        <dbReference type="ChEBI" id="CHEBI:456215"/>
        <dbReference type="EC" id="3.2.2.4"/>
    </reaction>
</comment>
<keyword evidence="5" id="KW-1185">Reference proteome</keyword>
<keyword evidence="1" id="KW-0378">Hydrolase</keyword>
<comment type="similarity">
    <text evidence="1">Belongs to the AMP nucleosidase family.</text>
</comment>
<dbReference type="HAMAP" id="MF_01932">
    <property type="entry name" value="AMP_nucleosidase"/>
    <property type="match status" value="1"/>
</dbReference>
<dbReference type="InterPro" id="IPR037109">
    <property type="entry name" value="AMP_N_sf"/>
</dbReference>
<dbReference type="SUPFAM" id="SSF53167">
    <property type="entry name" value="Purine and uridine phosphorylases"/>
    <property type="match status" value="1"/>
</dbReference>
<dbReference type="PANTHER" id="PTHR43691">
    <property type="entry name" value="URIDINE PHOSPHORYLASE"/>
    <property type="match status" value="1"/>
</dbReference>
<evidence type="ECO:0000313" key="5">
    <source>
        <dbReference type="Proteomes" id="UP000245765"/>
    </source>
</evidence>
<dbReference type="NCBIfam" id="TIGR01717">
    <property type="entry name" value="AMP-nucleosdse"/>
    <property type="match status" value="1"/>
</dbReference>
<gene>
    <name evidence="1" type="primary">amn</name>
    <name evidence="4" type="ORF">DFH01_27505</name>
</gene>
<feature type="domain" description="Nucleoside phosphorylase" evidence="2">
    <location>
        <begin position="284"/>
        <end position="448"/>
    </location>
</feature>
<dbReference type="InterPro" id="IPR000845">
    <property type="entry name" value="Nucleoside_phosphorylase_d"/>
</dbReference>
<feature type="domain" description="AMP nucleoside phosphorylase N-terminal" evidence="3">
    <location>
        <begin position="19"/>
        <end position="175"/>
    </location>
</feature>
<evidence type="ECO:0000259" key="2">
    <source>
        <dbReference type="Pfam" id="PF01048"/>
    </source>
</evidence>
<dbReference type="EC" id="3.2.2.4" evidence="1"/>
<sequence length="499" mass="54437">MDAGGDGREVTTRCATPEAAIAALATLHGQASTALRAALERVMAGGAPPTPEERAAFRYPELRLTYAAGGARPATRRAWAKFQAPGTYATTITQPAFFRRYLLEQLRPLMEEFGATAEVGPSGQEIPYPYVLEPGRGVEAGDATGAMLARHFPTPSLAEVGDEVADSLWQAAPGAPLPLGLFDAARVDYSLRRLVHYTGTDWRAIQPWILLTNYHRYVDQFIRWGLAELAREESPWSGLVLPGGVQIARGEVGADPRATAEALTAASPWHRFQMPAYHLARADGSGGVTLVNIGVGPSNAKNITDHLAVLRPHCWLMVGHCAGLRGSQAIGDYVLAHAYLRRDRILDELVPPDIPLPALAEVQVALQEAAARVTGERGDALKRRLRTGTVVTYDDRNWELRWSRERRPLNLSRAIAVDMESGTLAAQGYRFRVPYGTLLCVSDRPLHGEIKLPGAASAFYERAVGQHLMIGLEAVEILRGDLGSLHSRKLRSFDEPPFR</sequence>
<evidence type="ECO:0000259" key="3">
    <source>
        <dbReference type="Pfam" id="PF10423"/>
    </source>
</evidence>
<dbReference type="InterPro" id="IPR035994">
    <property type="entry name" value="Nucleoside_phosphorylase_sf"/>
</dbReference>
<dbReference type="InterPro" id="IPR018953">
    <property type="entry name" value="AMP_nucleoside_Pase_N"/>
</dbReference>
<dbReference type="InterPro" id="IPR011271">
    <property type="entry name" value="AMP_nucleosidase"/>
</dbReference>
<name>A0A317F5D9_9PROT</name>
<dbReference type="Gene3D" id="3.30.1730.10">
    <property type="entry name" value="AMP nucleoside phosphorylase, N-terminal domain"/>
    <property type="match status" value="1"/>
</dbReference>
<dbReference type="GO" id="GO:0009116">
    <property type="term" value="P:nucleoside metabolic process"/>
    <property type="evidence" value="ECO:0007669"/>
    <property type="project" value="InterPro"/>
</dbReference>
<comment type="function">
    <text evidence="1">Catalyzes the hydrolysis of the N-glycosidic bond of AMP to form adenine and ribose 5-phosphate. Involved in regulation of AMP concentrations.</text>
</comment>